<accession>A0AAD9ZFU2</accession>
<reference evidence="3" key="1">
    <citation type="submission" date="2022-11" db="EMBL/GenBank/DDBJ databases">
        <title>Chromosomal genome sequence assembly and mating type (MAT) locus characterization of the leprose asexual lichenized fungus Lepraria neglecta (Nyl.) Erichsen.</title>
        <authorList>
            <person name="Allen J.L."/>
            <person name="Pfeffer B."/>
        </authorList>
    </citation>
    <scope>NUCLEOTIDE SEQUENCE</scope>
    <source>
        <strain evidence="3">Allen 5258</strain>
    </source>
</reference>
<dbReference type="EMBL" id="JASNWA010000003">
    <property type="protein sequence ID" value="KAK3177873.1"/>
    <property type="molecule type" value="Genomic_DNA"/>
</dbReference>
<dbReference type="InterPro" id="IPR042099">
    <property type="entry name" value="ANL_N_sf"/>
</dbReference>
<comment type="caution">
    <text evidence="3">The sequence shown here is derived from an EMBL/GenBank/DDBJ whole genome shotgun (WGS) entry which is preliminary data.</text>
</comment>
<evidence type="ECO:0000256" key="2">
    <source>
        <dbReference type="ARBA" id="ARBA00022553"/>
    </source>
</evidence>
<dbReference type="Proteomes" id="UP001276659">
    <property type="component" value="Unassembled WGS sequence"/>
</dbReference>
<dbReference type="SUPFAM" id="SSF56801">
    <property type="entry name" value="Acetyl-CoA synthetase-like"/>
    <property type="match status" value="1"/>
</dbReference>
<dbReference type="PANTHER" id="PTHR43439">
    <property type="entry name" value="PHENYLACETATE-COENZYME A LIGASE"/>
    <property type="match status" value="1"/>
</dbReference>
<keyword evidence="4" id="KW-1185">Reference proteome</keyword>
<evidence type="ECO:0000313" key="3">
    <source>
        <dbReference type="EMBL" id="KAK3177873.1"/>
    </source>
</evidence>
<evidence type="ECO:0000256" key="1">
    <source>
        <dbReference type="ARBA" id="ARBA00022450"/>
    </source>
</evidence>
<evidence type="ECO:0000313" key="4">
    <source>
        <dbReference type="Proteomes" id="UP001276659"/>
    </source>
</evidence>
<dbReference type="Pfam" id="PF23562">
    <property type="entry name" value="AMP-binding_C_3"/>
    <property type="match status" value="1"/>
</dbReference>
<keyword evidence="2" id="KW-0597">Phosphoprotein</keyword>
<keyword evidence="1" id="KW-0596">Phosphopantetheine</keyword>
<gene>
    <name evidence="3" type="ORF">OEA41_000005</name>
</gene>
<dbReference type="PANTHER" id="PTHR43439:SF2">
    <property type="entry name" value="ENZYME, PUTATIVE (JCVI)-RELATED"/>
    <property type="match status" value="1"/>
</dbReference>
<protein>
    <submittedName>
        <fullName evidence="3">Uncharacterized protein</fullName>
    </submittedName>
</protein>
<dbReference type="AlphaFoldDB" id="A0AAD9ZFU2"/>
<sequence length="414" mass="45940">MTSQIPIPGVKHGERSILTVIDERAKQAPESPWVSVPVDERDLAKGWKDITFAKFANAINHAARWLDKNLPPSTEAFQTFAYTGPRDLRYPILAVAAGKLGKVYVGMLMVTSMAGFIHTVIVLGPSSPPSPHTTQAIIQYGKVEGAMLPPSLIEGLCSTPTGLSSLRNLEFIQYIGAPLSKNTGNKLSSHVRLAPSIGSTEAGGYFVELRNDVEDWEYITFQPKAGAIFEHRYAGLHELIFVRHPKDQSMQSIFLVHPDKDRFETKDLWTEHPDRKGLWKISGRTDDYVYLKCGEGLHASTLEPVIKSHELVKAALIGGHGRASPVLLIELTDNAHVDPKDDTDRLAFIGSLEPYLTRVSALCHPAVRLSKDLILFAKPDKPFKRTIKDTIARAQTLKLYEKEIEDLDPSPRLL</sequence>
<proteinExistence type="predicted"/>
<dbReference type="InterPro" id="IPR051414">
    <property type="entry name" value="Adenylate-forming_Reductase"/>
</dbReference>
<organism evidence="3 4">
    <name type="scientific">Lepraria neglecta</name>
    <dbReference type="NCBI Taxonomy" id="209136"/>
    <lineage>
        <taxon>Eukaryota</taxon>
        <taxon>Fungi</taxon>
        <taxon>Dikarya</taxon>
        <taxon>Ascomycota</taxon>
        <taxon>Pezizomycotina</taxon>
        <taxon>Lecanoromycetes</taxon>
        <taxon>OSLEUM clade</taxon>
        <taxon>Lecanoromycetidae</taxon>
        <taxon>Lecanorales</taxon>
        <taxon>Lecanorineae</taxon>
        <taxon>Stereocaulaceae</taxon>
        <taxon>Lepraria</taxon>
    </lineage>
</organism>
<dbReference type="Gene3D" id="3.40.50.12780">
    <property type="entry name" value="N-terminal domain of ligase-like"/>
    <property type="match status" value="2"/>
</dbReference>
<name>A0AAD9ZFU2_9LECA</name>